<accession>A0ABP7XET2</accession>
<protein>
    <recommendedName>
        <fullName evidence="1">Flp pilus assembly protein RcpC/CpaB domain-containing protein</fullName>
    </recommendedName>
</protein>
<reference evidence="3" key="1">
    <citation type="journal article" date="2019" name="Int. J. Syst. Evol. Microbiol.">
        <title>The Global Catalogue of Microorganisms (GCM) 10K type strain sequencing project: providing services to taxonomists for standard genome sequencing and annotation.</title>
        <authorList>
            <consortium name="The Broad Institute Genomics Platform"/>
            <consortium name="The Broad Institute Genome Sequencing Center for Infectious Disease"/>
            <person name="Wu L."/>
            <person name="Ma J."/>
        </authorList>
    </citation>
    <scope>NUCLEOTIDE SEQUENCE [LARGE SCALE GENOMIC DNA]</scope>
    <source>
        <strain evidence="3">JCM 16703</strain>
    </source>
</reference>
<evidence type="ECO:0000313" key="2">
    <source>
        <dbReference type="EMBL" id="GAA4112460.1"/>
    </source>
</evidence>
<feature type="domain" description="Flp pilus assembly protein RcpC/CpaB" evidence="1">
    <location>
        <begin position="112"/>
        <end position="217"/>
    </location>
</feature>
<dbReference type="Pfam" id="PF16976">
    <property type="entry name" value="RcpC"/>
    <property type="match status" value="1"/>
</dbReference>
<dbReference type="Proteomes" id="UP001501495">
    <property type="component" value="Unassembled WGS sequence"/>
</dbReference>
<sequence length="237" mass="24190">MLLIAAAVVAALGTVLVFLYVRGADNRAEDKFATTQVLVAKAQINQGETIASAAANGKLALEPIAAGQVLPGAVTTTTGLDSLVALTTIYQGEQIIPQKLGDDAAASSALPIPAGKLAISVNLSDPARVAGFINPGAEVAVIYTGTNPTSGTTYTRTLLDRATVLGVGSSTPTPVSGQTAQQPAETVSRTLLTLAVSQLDAQRILFAQGNGELTFALLTKDVKVSSQVSVDATNLFK</sequence>
<keyword evidence="3" id="KW-1185">Reference proteome</keyword>
<evidence type="ECO:0000259" key="1">
    <source>
        <dbReference type="Pfam" id="PF16976"/>
    </source>
</evidence>
<gene>
    <name evidence="2" type="ORF">GCM10022215_08820</name>
</gene>
<dbReference type="InterPro" id="IPR017592">
    <property type="entry name" value="Pilus_assmbl_Flp-typ_CpaB"/>
</dbReference>
<dbReference type="NCBIfam" id="TIGR03177">
    <property type="entry name" value="pilus_cpaB"/>
    <property type="match status" value="1"/>
</dbReference>
<name>A0ABP7XET2_9ACTN</name>
<dbReference type="EMBL" id="BAAAZH010000008">
    <property type="protein sequence ID" value="GAA4112460.1"/>
    <property type="molecule type" value="Genomic_DNA"/>
</dbReference>
<organism evidence="2 3">
    <name type="scientific">Nocardioides fonticola</name>
    <dbReference type="NCBI Taxonomy" id="450363"/>
    <lineage>
        <taxon>Bacteria</taxon>
        <taxon>Bacillati</taxon>
        <taxon>Actinomycetota</taxon>
        <taxon>Actinomycetes</taxon>
        <taxon>Propionibacteriales</taxon>
        <taxon>Nocardioidaceae</taxon>
        <taxon>Nocardioides</taxon>
    </lineage>
</organism>
<evidence type="ECO:0000313" key="3">
    <source>
        <dbReference type="Proteomes" id="UP001501495"/>
    </source>
</evidence>
<dbReference type="InterPro" id="IPR031571">
    <property type="entry name" value="RcpC_dom"/>
</dbReference>
<comment type="caution">
    <text evidence="2">The sequence shown here is derived from an EMBL/GenBank/DDBJ whole genome shotgun (WGS) entry which is preliminary data.</text>
</comment>
<proteinExistence type="predicted"/>
<dbReference type="CDD" id="cd11614">
    <property type="entry name" value="SAF_CpaB_FlgA_like"/>
    <property type="match status" value="1"/>
</dbReference>